<feature type="compositionally biased region" description="Low complexity" evidence="1">
    <location>
        <begin position="136"/>
        <end position="146"/>
    </location>
</feature>
<feature type="region of interest" description="Disordered" evidence="1">
    <location>
        <begin position="302"/>
        <end position="329"/>
    </location>
</feature>
<protein>
    <submittedName>
        <fullName evidence="2">Uncharacterized protein</fullName>
    </submittedName>
</protein>
<feature type="compositionally biased region" description="Polar residues" evidence="1">
    <location>
        <begin position="126"/>
        <end position="135"/>
    </location>
</feature>
<evidence type="ECO:0000313" key="3">
    <source>
        <dbReference type="Proteomes" id="UP001383192"/>
    </source>
</evidence>
<accession>A0AAW0DYU2</accession>
<feature type="region of interest" description="Disordered" evidence="1">
    <location>
        <begin position="98"/>
        <end position="234"/>
    </location>
</feature>
<dbReference type="Proteomes" id="UP001383192">
    <property type="component" value="Unassembled WGS sequence"/>
</dbReference>
<dbReference type="EMBL" id="JAYKXP010000006">
    <property type="protein sequence ID" value="KAK7056737.1"/>
    <property type="molecule type" value="Genomic_DNA"/>
</dbReference>
<reference evidence="2 3" key="1">
    <citation type="submission" date="2024-01" db="EMBL/GenBank/DDBJ databases">
        <title>A draft genome for a cacao thread blight-causing isolate of Paramarasmius palmivorus.</title>
        <authorList>
            <person name="Baruah I.K."/>
            <person name="Bukari Y."/>
            <person name="Amoako-Attah I."/>
            <person name="Meinhardt L.W."/>
            <person name="Bailey B.A."/>
            <person name="Cohen S.P."/>
        </authorList>
    </citation>
    <scope>NUCLEOTIDE SEQUENCE [LARGE SCALE GENOMIC DNA]</scope>
    <source>
        <strain evidence="2 3">GH-12</strain>
    </source>
</reference>
<feature type="compositionally biased region" description="Polar residues" evidence="1">
    <location>
        <begin position="169"/>
        <end position="179"/>
    </location>
</feature>
<sequence>MTMREFGEKYNGNIQAALRGVQKEKFKASGAGEGMGEIDKSTRKRKWIASQETDGDGNGGAERDGNARASKNGKCLSITLSYSLIVECNIARMMQQSLSPKKRPGSSTGPGTAQHARLMGTKTPGKVSQPTLHPESSNNPSSSTQSRTLSIIPGSPSPQKPSHVKPSIVRSTSTQSTFTNPRPNLPRPLSPSKSSFGLIPNSRPPANYNPNAGAPRSRVPSSSTFNPSLPPEAPGYPGAGLARMPRMDEKMLSINGSPLANPLLFPQGPIEGLPSSGVEGKTLKRTNSTIAIRPDPLFALRDGSKQGIHSRSNSQLSFHPPSTTHSRNNSEVTLISPSETQTFDDVVPSTPEMRHSTITRAYSVTIATKDGHILEFDPLQTSPSALDALEGITDSAKKQAREEMGRLVQAAVDKWKVG</sequence>
<feature type="compositionally biased region" description="Low complexity" evidence="1">
    <location>
        <begin position="204"/>
        <end position="215"/>
    </location>
</feature>
<proteinExistence type="predicted"/>
<comment type="caution">
    <text evidence="2">The sequence shown here is derived from an EMBL/GenBank/DDBJ whole genome shotgun (WGS) entry which is preliminary data.</text>
</comment>
<evidence type="ECO:0000256" key="1">
    <source>
        <dbReference type="SAM" id="MobiDB-lite"/>
    </source>
</evidence>
<dbReference type="AlphaFoldDB" id="A0AAW0DYU2"/>
<gene>
    <name evidence="2" type="ORF">VNI00_002454</name>
</gene>
<feature type="region of interest" description="Disordered" evidence="1">
    <location>
        <begin position="27"/>
        <end position="69"/>
    </location>
</feature>
<keyword evidence="3" id="KW-1185">Reference proteome</keyword>
<evidence type="ECO:0000313" key="2">
    <source>
        <dbReference type="EMBL" id="KAK7056737.1"/>
    </source>
</evidence>
<feature type="compositionally biased region" description="Polar residues" evidence="1">
    <location>
        <begin position="307"/>
        <end position="329"/>
    </location>
</feature>
<name>A0AAW0DYU2_9AGAR</name>
<organism evidence="2 3">
    <name type="scientific">Paramarasmius palmivorus</name>
    <dbReference type="NCBI Taxonomy" id="297713"/>
    <lineage>
        <taxon>Eukaryota</taxon>
        <taxon>Fungi</taxon>
        <taxon>Dikarya</taxon>
        <taxon>Basidiomycota</taxon>
        <taxon>Agaricomycotina</taxon>
        <taxon>Agaricomycetes</taxon>
        <taxon>Agaricomycetidae</taxon>
        <taxon>Agaricales</taxon>
        <taxon>Marasmiineae</taxon>
        <taxon>Marasmiaceae</taxon>
        <taxon>Paramarasmius</taxon>
    </lineage>
</organism>
<feature type="compositionally biased region" description="Polar residues" evidence="1">
    <location>
        <begin position="98"/>
        <end position="111"/>
    </location>
</feature>